<dbReference type="GO" id="GO:0005737">
    <property type="term" value="C:cytoplasm"/>
    <property type="evidence" value="ECO:0007669"/>
    <property type="project" value="UniProtKB-SubCell"/>
</dbReference>
<feature type="compositionally biased region" description="Pro residues" evidence="4">
    <location>
        <begin position="305"/>
        <end position="315"/>
    </location>
</feature>
<evidence type="ECO:0000256" key="3">
    <source>
        <dbReference type="ARBA" id="ARBA00023054"/>
    </source>
</evidence>
<dbReference type="CDD" id="cd01767">
    <property type="entry name" value="UBX"/>
    <property type="match status" value="1"/>
</dbReference>
<feature type="domain" description="UBX" evidence="6">
    <location>
        <begin position="187"/>
        <end position="257"/>
    </location>
</feature>
<proteinExistence type="predicted"/>
<dbReference type="SUPFAM" id="SSF46934">
    <property type="entry name" value="UBA-like"/>
    <property type="match status" value="1"/>
</dbReference>
<dbReference type="GO" id="GO:0036435">
    <property type="term" value="F:K48-linked polyubiquitin modification-dependent protein binding"/>
    <property type="evidence" value="ECO:0007669"/>
    <property type="project" value="TreeGrafter"/>
</dbReference>
<keyword evidence="3" id="KW-0175">Coiled coil</keyword>
<keyword evidence="8" id="KW-1185">Reference proteome</keyword>
<dbReference type="EMBL" id="JAERUA010000016">
    <property type="protein sequence ID" value="KAI1889256.1"/>
    <property type="molecule type" value="Genomic_DNA"/>
</dbReference>
<feature type="compositionally biased region" description="Basic and acidic residues" evidence="4">
    <location>
        <begin position="434"/>
        <end position="443"/>
    </location>
</feature>
<evidence type="ECO:0000256" key="1">
    <source>
        <dbReference type="ARBA" id="ARBA00004496"/>
    </source>
</evidence>
<dbReference type="GO" id="GO:0005634">
    <property type="term" value="C:nucleus"/>
    <property type="evidence" value="ECO:0007669"/>
    <property type="project" value="TreeGrafter"/>
</dbReference>
<dbReference type="Proteomes" id="UP000829720">
    <property type="component" value="Unassembled WGS sequence"/>
</dbReference>
<gene>
    <name evidence="7" type="ORF">AGOR_G00177270</name>
</gene>
<comment type="subcellular location">
    <subcellularLocation>
        <location evidence="1">Cytoplasm</location>
    </subcellularLocation>
</comment>
<dbReference type="AlphaFoldDB" id="A0A8T3CYD7"/>
<dbReference type="SUPFAM" id="SSF52047">
    <property type="entry name" value="RNI-like"/>
    <property type="match status" value="1"/>
</dbReference>
<dbReference type="SMART" id="SM00166">
    <property type="entry name" value="UBX"/>
    <property type="match status" value="1"/>
</dbReference>
<feature type="region of interest" description="Disordered" evidence="4">
    <location>
        <begin position="56"/>
        <end position="179"/>
    </location>
</feature>
<feature type="region of interest" description="Disordered" evidence="4">
    <location>
        <begin position="256"/>
        <end position="317"/>
    </location>
</feature>
<name>A0A8T3CYD7_9TELE</name>
<evidence type="ECO:0000256" key="4">
    <source>
        <dbReference type="SAM" id="MobiDB-lite"/>
    </source>
</evidence>
<feature type="domain" description="UBA" evidence="5">
    <location>
        <begin position="1"/>
        <end position="45"/>
    </location>
</feature>
<evidence type="ECO:0000313" key="8">
    <source>
        <dbReference type="Proteomes" id="UP000829720"/>
    </source>
</evidence>
<evidence type="ECO:0000259" key="6">
    <source>
        <dbReference type="PROSITE" id="PS50033"/>
    </source>
</evidence>
<dbReference type="InterPro" id="IPR006553">
    <property type="entry name" value="Leu-rich_rpt_Cys-con_subtyp"/>
</dbReference>
<feature type="region of interest" description="Disordered" evidence="4">
    <location>
        <begin position="336"/>
        <end position="463"/>
    </location>
</feature>
<reference evidence="7" key="1">
    <citation type="submission" date="2021-01" db="EMBL/GenBank/DDBJ databases">
        <authorList>
            <person name="Zahm M."/>
            <person name="Roques C."/>
            <person name="Cabau C."/>
            <person name="Klopp C."/>
            <person name="Donnadieu C."/>
            <person name="Jouanno E."/>
            <person name="Lampietro C."/>
            <person name="Louis A."/>
            <person name="Herpin A."/>
            <person name="Echchiki A."/>
            <person name="Berthelot C."/>
            <person name="Parey E."/>
            <person name="Roest-Crollius H."/>
            <person name="Braasch I."/>
            <person name="Postlethwait J."/>
            <person name="Bobe J."/>
            <person name="Montfort J."/>
            <person name="Bouchez O."/>
            <person name="Begum T."/>
            <person name="Mejri S."/>
            <person name="Adams A."/>
            <person name="Chen W.-J."/>
            <person name="Guiguen Y."/>
        </authorList>
    </citation>
    <scope>NUCLEOTIDE SEQUENCE</scope>
    <source>
        <tissue evidence="7">Blood</tissue>
    </source>
</reference>
<dbReference type="InterPro" id="IPR015940">
    <property type="entry name" value="UBA"/>
</dbReference>
<dbReference type="Gene3D" id="1.10.8.10">
    <property type="entry name" value="DNA helicase RuvA subunit, C-terminal domain"/>
    <property type="match status" value="1"/>
</dbReference>
<dbReference type="Gene3D" id="3.80.10.10">
    <property type="entry name" value="Ribonuclease Inhibitor"/>
    <property type="match status" value="3"/>
</dbReference>
<comment type="caution">
    <text evidence="7">The sequence shown here is derived from an EMBL/GenBank/DDBJ whole genome shotgun (WGS) entry which is preliminary data.</text>
</comment>
<dbReference type="GO" id="GO:0031397">
    <property type="term" value="P:negative regulation of protein ubiquitination"/>
    <property type="evidence" value="ECO:0007669"/>
    <property type="project" value="TreeGrafter"/>
</dbReference>
<feature type="compositionally biased region" description="Basic and acidic residues" evidence="4">
    <location>
        <begin position="102"/>
        <end position="149"/>
    </location>
</feature>
<feature type="compositionally biased region" description="Pro residues" evidence="4">
    <location>
        <begin position="262"/>
        <end position="271"/>
    </location>
</feature>
<dbReference type="PANTHER" id="PTHR46340:SF1">
    <property type="entry name" value="UBX DOMAIN-CONTAINING PROTEIN 1"/>
    <property type="match status" value="1"/>
</dbReference>
<evidence type="ECO:0000259" key="5">
    <source>
        <dbReference type="PROSITE" id="PS50030"/>
    </source>
</evidence>
<dbReference type="SUPFAM" id="SSF52058">
    <property type="entry name" value="L domain-like"/>
    <property type="match status" value="1"/>
</dbReference>
<keyword evidence="2" id="KW-0963">Cytoplasm</keyword>
<dbReference type="SUPFAM" id="SSF54236">
    <property type="entry name" value="Ubiquitin-like"/>
    <property type="match status" value="1"/>
</dbReference>
<accession>A0A8T3CYD7</accession>
<dbReference type="PROSITE" id="PS50033">
    <property type="entry name" value="UBX"/>
    <property type="match status" value="1"/>
</dbReference>
<feature type="compositionally biased region" description="Basic and acidic residues" evidence="4">
    <location>
        <begin position="395"/>
        <end position="410"/>
    </location>
</feature>
<dbReference type="SMART" id="SM00367">
    <property type="entry name" value="LRR_CC"/>
    <property type="match status" value="5"/>
</dbReference>
<dbReference type="InterPro" id="IPR009060">
    <property type="entry name" value="UBA-like_sf"/>
</dbReference>
<feature type="compositionally biased region" description="Low complexity" evidence="4">
    <location>
        <begin position="85"/>
        <end position="94"/>
    </location>
</feature>
<dbReference type="Gene3D" id="3.10.20.90">
    <property type="entry name" value="Phosphatidylinositol 3-kinase Catalytic Subunit, Chain A, domain 1"/>
    <property type="match status" value="1"/>
</dbReference>
<dbReference type="PROSITE" id="PS50030">
    <property type="entry name" value="UBA"/>
    <property type="match status" value="1"/>
</dbReference>
<evidence type="ECO:0000313" key="7">
    <source>
        <dbReference type="EMBL" id="KAI1889256.1"/>
    </source>
</evidence>
<dbReference type="Pfam" id="PF00789">
    <property type="entry name" value="UBX"/>
    <property type="match status" value="1"/>
</dbReference>
<sequence length="918" mass="99877">MDSSPTIGEFFSTLCEMGFSEAQVQAAVQAGHFSVTEAAEWLLQGGSPRHKLVKQSSQPLETAFSAFNPPKDQNPVSAAGPSQTPPHSSASQGPASPPPLESRIKQDKNDFQEQQRQRVAQEARAEKRQKKQERELVLKRIAEDRRSLQEKAQPSGQSEPSSSSSSSAEGHRLGGRMETSNDNHYILMIRLPSGESMRERFHADAPLRSVVELISGRHPSLPSFSLLHGFPRKRFGEAELACSLRSLGLSNNTALCIQTTPPETPQDPPSPASRLSWGREETGPRSESPSQQSNSSREEEEEEPSLPPPLPPPLPHQLWEEAVGYAGIPGVGPPLSGPSHYWGRGQKLVPGDGEEESSSDEEAPVENEEQNLPLPAGLPRLPFFPENQGRGAVELGHRWPDQGNRLREGAQEEAAGPEDRRLAPGAAGQAAVERLQRAARQDDPFSSMGQPSPPKRPFRTPSVPSLCTMATRATVTLMTAPNMQYSSSLACLTPELAELLLNHMSRERLLRPRTLDLFCGCPLQKFVLNCYPYSTNELLRQLRLFSALKHLSLVNSPLITDSGLSVLSSLQKLQHLNLASCSKLTDTCLQYITGLKSLSFLSLDHTKVSDMGMVKYLESAPASLTQLSLNQTAVTEATLVVLPANVPQLRLLSIKHTKVRDVSALAELLSLQTLHLDGTGVTEGSLERLATHPALSSLSLAGIPVADGNHALQIISDLRLTQLTLPGRHAVTDVGLEFLSKLSLLSELDLTDYTHVTDQGVAQLAVMTRLKKLSLSNTLVTDEGLHCLRSLHELLELCLDRTAVTSRGVADCVTHLPHLQVLGLASTRVGDTVVRRGLVRCTQLVKLNLSRTRITDQGLKFLRQMHLSQVNLDGTGVTLSGIANLISTCPHIASIRASHTRAIPPDQVSDDDDDSLQA</sequence>
<dbReference type="PANTHER" id="PTHR46340">
    <property type="entry name" value="UBX DOMAIN-CONTAINING PROTEIN 1"/>
    <property type="match status" value="1"/>
</dbReference>
<dbReference type="InterPro" id="IPR001012">
    <property type="entry name" value="UBX_dom"/>
</dbReference>
<feature type="compositionally biased region" description="Low complexity" evidence="4">
    <location>
        <begin position="152"/>
        <end position="168"/>
    </location>
</feature>
<dbReference type="InterPro" id="IPR029071">
    <property type="entry name" value="Ubiquitin-like_domsf"/>
</dbReference>
<protein>
    <submittedName>
        <fullName evidence="7">Uncharacterized protein</fullName>
    </submittedName>
</protein>
<dbReference type="OrthoDB" id="10254930at2759"/>
<organism evidence="7 8">
    <name type="scientific">Albula goreensis</name>
    <dbReference type="NCBI Taxonomy" id="1534307"/>
    <lineage>
        <taxon>Eukaryota</taxon>
        <taxon>Metazoa</taxon>
        <taxon>Chordata</taxon>
        <taxon>Craniata</taxon>
        <taxon>Vertebrata</taxon>
        <taxon>Euteleostomi</taxon>
        <taxon>Actinopterygii</taxon>
        <taxon>Neopterygii</taxon>
        <taxon>Teleostei</taxon>
        <taxon>Albuliformes</taxon>
        <taxon>Albulidae</taxon>
        <taxon>Albula</taxon>
    </lineage>
</organism>
<evidence type="ECO:0000256" key="2">
    <source>
        <dbReference type="ARBA" id="ARBA00022490"/>
    </source>
</evidence>
<feature type="compositionally biased region" description="Low complexity" evidence="4">
    <location>
        <begin position="285"/>
        <end position="295"/>
    </location>
</feature>
<dbReference type="GO" id="GO:1903094">
    <property type="term" value="P:negative regulation of protein K48-linked deubiquitination"/>
    <property type="evidence" value="ECO:0007669"/>
    <property type="project" value="TreeGrafter"/>
</dbReference>
<dbReference type="GO" id="GO:0032435">
    <property type="term" value="P:negative regulation of proteasomal ubiquitin-dependent protein catabolic process"/>
    <property type="evidence" value="ECO:0007669"/>
    <property type="project" value="TreeGrafter"/>
</dbReference>
<dbReference type="InterPro" id="IPR032675">
    <property type="entry name" value="LRR_dom_sf"/>
</dbReference>
<feature type="compositionally biased region" description="Acidic residues" evidence="4">
    <location>
        <begin position="352"/>
        <end position="369"/>
    </location>
</feature>